<keyword evidence="8 16" id="KW-0479">Metal-binding</keyword>
<keyword evidence="7" id="KW-0001">2Fe-2S</keyword>
<dbReference type="NCBIfam" id="TIGR02374">
    <property type="entry name" value="nitri_red_nirB"/>
    <property type="match status" value="1"/>
</dbReference>
<dbReference type="Gene3D" id="1.10.10.1100">
    <property type="entry name" value="BFD-like [2Fe-2S]-binding domain"/>
    <property type="match status" value="1"/>
</dbReference>
<dbReference type="EC" id="1.18.1.1" evidence="22"/>
<comment type="pathway">
    <text evidence="2">Nitrogen metabolism; nitrate reduction (assimilation).</text>
</comment>
<dbReference type="InterPro" id="IPR005117">
    <property type="entry name" value="NiRdtase/SiRdtase_haem-b_fer"/>
</dbReference>
<protein>
    <submittedName>
        <fullName evidence="22">Rubredoxin-NAD(+) reductase</fullName>
        <ecNumber evidence="22">1.18.1.1</ecNumber>
    </submittedName>
</protein>
<evidence type="ECO:0000256" key="4">
    <source>
        <dbReference type="ARBA" id="ARBA00022485"/>
    </source>
</evidence>
<dbReference type="Pfam" id="PF18267">
    <property type="entry name" value="Rubredoxin_C"/>
    <property type="match status" value="1"/>
</dbReference>
<organism evidence="22 23">
    <name type="scientific">Sphingobacterium multivorum</name>
    <dbReference type="NCBI Taxonomy" id="28454"/>
    <lineage>
        <taxon>Bacteria</taxon>
        <taxon>Pseudomonadati</taxon>
        <taxon>Bacteroidota</taxon>
        <taxon>Sphingobacteriia</taxon>
        <taxon>Sphingobacteriales</taxon>
        <taxon>Sphingobacteriaceae</taxon>
        <taxon>Sphingobacterium</taxon>
    </lineage>
</organism>
<dbReference type="InterPro" id="IPR017121">
    <property type="entry name" value="Nitrite_Rdtase_lsu"/>
</dbReference>
<dbReference type="GO" id="GO:0046872">
    <property type="term" value="F:metal ion binding"/>
    <property type="evidence" value="ECO:0007669"/>
    <property type="project" value="UniProtKB-KW"/>
</dbReference>
<dbReference type="GO" id="GO:0050661">
    <property type="term" value="F:NADP binding"/>
    <property type="evidence" value="ECO:0007669"/>
    <property type="project" value="UniProtKB-UniRule"/>
</dbReference>
<evidence type="ECO:0000256" key="8">
    <source>
        <dbReference type="ARBA" id="ARBA00022723"/>
    </source>
</evidence>
<dbReference type="SUPFAM" id="SSF56014">
    <property type="entry name" value="Nitrite and sulphite reductase 4Fe-4S domain-like"/>
    <property type="match status" value="1"/>
</dbReference>
<evidence type="ECO:0000259" key="20">
    <source>
        <dbReference type="Pfam" id="PF07992"/>
    </source>
</evidence>
<dbReference type="PROSITE" id="PS00365">
    <property type="entry name" value="NIR_SIR"/>
    <property type="match status" value="1"/>
</dbReference>
<evidence type="ECO:0000259" key="17">
    <source>
        <dbReference type="Pfam" id="PF01077"/>
    </source>
</evidence>
<dbReference type="GO" id="GO:0098809">
    <property type="term" value="F:nitrite reductase activity"/>
    <property type="evidence" value="ECO:0007669"/>
    <property type="project" value="InterPro"/>
</dbReference>
<evidence type="ECO:0000256" key="16">
    <source>
        <dbReference type="PIRSR" id="PIRSR037149-1"/>
    </source>
</evidence>
<evidence type="ECO:0000256" key="12">
    <source>
        <dbReference type="ARBA" id="ARBA00023014"/>
    </source>
</evidence>
<dbReference type="CDD" id="cd19944">
    <property type="entry name" value="NirB_Fer2_BFD-like_2"/>
    <property type="match status" value="1"/>
</dbReference>
<dbReference type="Pfam" id="PF03460">
    <property type="entry name" value="NIR_SIR_ferr"/>
    <property type="match status" value="1"/>
</dbReference>
<dbReference type="Pfam" id="PF01077">
    <property type="entry name" value="NIR_SIR"/>
    <property type="match status" value="1"/>
</dbReference>
<dbReference type="Pfam" id="PF07992">
    <property type="entry name" value="Pyr_redox_2"/>
    <property type="match status" value="1"/>
</dbReference>
<dbReference type="Gene3D" id="3.30.390.30">
    <property type="match status" value="1"/>
</dbReference>
<evidence type="ECO:0000256" key="7">
    <source>
        <dbReference type="ARBA" id="ARBA00022714"/>
    </source>
</evidence>
<dbReference type="GO" id="GO:0051539">
    <property type="term" value="F:4 iron, 4 sulfur cluster binding"/>
    <property type="evidence" value="ECO:0007669"/>
    <property type="project" value="UniProtKB-KW"/>
</dbReference>
<feature type="binding site" description="axial binding residue" evidence="16">
    <location>
        <position position="683"/>
    </location>
    <ligand>
        <name>siroheme</name>
        <dbReference type="ChEBI" id="CHEBI:60052"/>
    </ligand>
    <ligandPart>
        <name>Fe</name>
        <dbReference type="ChEBI" id="CHEBI:18248"/>
    </ligandPart>
</feature>
<dbReference type="Pfam" id="PF04324">
    <property type="entry name" value="Fer2_BFD"/>
    <property type="match status" value="1"/>
</dbReference>
<feature type="domain" description="Nitrite/sulphite reductase 4Fe-4S" evidence="17">
    <location>
        <begin position="630"/>
        <end position="766"/>
    </location>
</feature>
<sequence length="851" mass="94102">MDRKNVVIIGNGMVGNKICEKLKQKSNNLGITVFAEESIRAYDRVHLTDYFKVSSINELFLLKNEWYIENNVKIHLDDPVIAINLLKKEVKSLKGITLNYDYLVFATGSSPFVPPIPGIEKEGVFLYRTIEDLELIKAYAAKVKTGTVMGGGLLGLEAAKALLDLGLKETAVIEFAPRLMPRQIDDSASVLLQHKLAELGLRCLLQKSTSQLLGDDRLTGVAFNDGTSMATDLLVISAGIRPRDELAKKSGLAVGERGGILVNAQMQTSDPSVYAIGECALVNDMIYGLVAPGYEMAEIAAAQIIGEEKSFIGFDMSTKLKLMGVDVASFGDPFISEPYARTILLEDRNKGIYKRLNVSTDGTRLLGGILVGEATSYNMLLQMVNNNLPLAEHPELLLFDQQRESRSASSGLEALPDAALICSCEGVSKAQICDAVATKNCENADAVKKCTKAGSGCGGCVPMIKDLVNYTMKQQGKYIRSTICEHFDLSRQELYDLIKIHELKSYDHVLDVLGHGHGCEVCKPLVSSLLASLWNEMILGKGNDVAQDSNDRYLANIQKGGTYSVVPRIPGGEITPDKLIVIGEVAKKYRLYTKITGGQRIDLFGAHLNDLPLIWEELIAAGFESGHAYGKALRTVKSCVGSTWCRFGLHDSVSFAIRIEERYRGLRAPHKIKSAVSGCIRECAEAQSKDFGIIATEKGWNLYVCGNGGSKPQHALLLASDIDSETCIRYIDRFLMFYIRTADPLTRTATWLNKMEGGIDYLRNVVVQDSLGMGDSWEQDMQLLVDSYRCEWKVAVEDPEIRKRFVHFVNAPEEKDETVRFESFRGQKESCRLEHQYLLNIESLNLLIEII</sequence>
<feature type="binding site" evidence="16">
    <location>
        <position position="645"/>
    </location>
    <ligand>
        <name>[4Fe-4S] cluster</name>
        <dbReference type="ChEBI" id="CHEBI:49883"/>
    </ligand>
</feature>
<comment type="similarity">
    <text evidence="3">Belongs to the nitrite and sulfite reductase 4Fe-4S domain family.</text>
</comment>
<feature type="domain" description="BFD-like [2Fe-2S]-binding" evidence="19">
    <location>
        <begin position="420"/>
        <end position="468"/>
    </location>
</feature>
<dbReference type="InterPro" id="IPR036136">
    <property type="entry name" value="Nit/Sulf_reduc_fer-like_dom_sf"/>
</dbReference>
<evidence type="ECO:0000259" key="21">
    <source>
        <dbReference type="Pfam" id="PF18267"/>
    </source>
</evidence>
<dbReference type="PRINTS" id="PR00411">
    <property type="entry name" value="PNDRDTASEI"/>
</dbReference>
<proteinExistence type="inferred from homology"/>
<dbReference type="Proteomes" id="UP000251241">
    <property type="component" value="Unassembled WGS sequence"/>
</dbReference>
<name>A0A2X2IMH9_SPHMU</name>
<evidence type="ECO:0000256" key="5">
    <source>
        <dbReference type="ARBA" id="ARBA00022617"/>
    </source>
</evidence>
<dbReference type="EMBL" id="UAUU01000002">
    <property type="protein sequence ID" value="SPZ83522.1"/>
    <property type="molecule type" value="Genomic_DNA"/>
</dbReference>
<dbReference type="PANTHER" id="PTHR43809">
    <property type="entry name" value="NITRITE REDUCTASE (NADH) LARGE SUBUNIT"/>
    <property type="match status" value="1"/>
</dbReference>
<keyword evidence="12 16" id="KW-0411">Iron-sulfur</keyword>
<dbReference type="PRINTS" id="PR00368">
    <property type="entry name" value="FADPNR"/>
</dbReference>
<accession>A0A2X2IMH9</accession>
<dbReference type="FunFam" id="3.30.413.10:FF:000007">
    <property type="entry name" value="Nitrite reductase [NAD(P)H] large subunit"/>
    <property type="match status" value="1"/>
</dbReference>
<dbReference type="InterPro" id="IPR041575">
    <property type="entry name" value="Rubredoxin_C"/>
</dbReference>
<evidence type="ECO:0000259" key="18">
    <source>
        <dbReference type="Pfam" id="PF03460"/>
    </source>
</evidence>
<feature type="domain" description="Nitrite/Sulfite reductase ferredoxin-like" evidence="18">
    <location>
        <begin position="558"/>
        <end position="620"/>
    </location>
</feature>
<evidence type="ECO:0000313" key="22">
    <source>
        <dbReference type="EMBL" id="SPZ83522.1"/>
    </source>
</evidence>
<dbReference type="Gene3D" id="3.50.50.60">
    <property type="entry name" value="FAD/NAD(P)-binding domain"/>
    <property type="match status" value="2"/>
</dbReference>
<evidence type="ECO:0000256" key="9">
    <source>
        <dbReference type="ARBA" id="ARBA00022827"/>
    </source>
</evidence>
<keyword evidence="10 22" id="KW-0560">Oxidoreductase</keyword>
<comment type="cofactor">
    <cofactor evidence="16">
        <name>[4Fe-4S] cluster</name>
        <dbReference type="ChEBI" id="CHEBI:49883"/>
    </cofactor>
    <text evidence="16">Binds 1 [4Fe-4S] cluster per subunit.</text>
</comment>
<evidence type="ECO:0000256" key="11">
    <source>
        <dbReference type="ARBA" id="ARBA00023004"/>
    </source>
</evidence>
<feature type="domain" description="FAD/NAD(P)-binding" evidence="20">
    <location>
        <begin position="5"/>
        <end position="297"/>
    </location>
</feature>
<dbReference type="InterPro" id="IPR036188">
    <property type="entry name" value="FAD/NAD-bd_sf"/>
</dbReference>
<keyword evidence="6 15" id="KW-0285">Flavoprotein</keyword>
<dbReference type="SUPFAM" id="SSF51905">
    <property type="entry name" value="FAD/NAD(P)-binding domain"/>
    <property type="match status" value="2"/>
</dbReference>
<evidence type="ECO:0000256" key="3">
    <source>
        <dbReference type="ARBA" id="ARBA00010429"/>
    </source>
</evidence>
<comment type="cofactor">
    <cofactor evidence="14">
        <name>[2Fe-2S] cluster</name>
        <dbReference type="ChEBI" id="CHEBI:190135"/>
    </cofactor>
</comment>
<dbReference type="InterPro" id="IPR023753">
    <property type="entry name" value="FAD/NAD-binding_dom"/>
</dbReference>
<keyword evidence="13 15" id="KW-0534">Nitrate assimilation</keyword>
<dbReference type="PANTHER" id="PTHR43809:SF1">
    <property type="entry name" value="NITRITE REDUCTASE (NADH) LARGE SUBUNIT"/>
    <property type="match status" value="1"/>
</dbReference>
<comment type="cofactor">
    <cofactor evidence="1 15">
        <name>FAD</name>
        <dbReference type="ChEBI" id="CHEBI:57692"/>
    </cofactor>
</comment>
<evidence type="ECO:0000256" key="14">
    <source>
        <dbReference type="ARBA" id="ARBA00034078"/>
    </source>
</evidence>
<evidence type="ECO:0000256" key="13">
    <source>
        <dbReference type="ARBA" id="ARBA00023063"/>
    </source>
</evidence>
<keyword evidence="4 16" id="KW-0004">4Fe-4S</keyword>
<evidence type="ECO:0000256" key="1">
    <source>
        <dbReference type="ARBA" id="ARBA00001974"/>
    </source>
</evidence>
<dbReference type="NCBIfam" id="NF011565">
    <property type="entry name" value="PRK14989.1"/>
    <property type="match status" value="1"/>
</dbReference>
<evidence type="ECO:0000256" key="10">
    <source>
        <dbReference type="ARBA" id="ARBA00023002"/>
    </source>
</evidence>
<dbReference type="CDD" id="cd19943">
    <property type="entry name" value="NirB_Fer2_BFD-like_1"/>
    <property type="match status" value="1"/>
</dbReference>
<dbReference type="PIRSF" id="PIRSF037149">
    <property type="entry name" value="NirB"/>
    <property type="match status" value="1"/>
</dbReference>
<dbReference type="InterPro" id="IPR006067">
    <property type="entry name" value="NO2/SO3_Rdtase_4Fe4S_dom"/>
</dbReference>
<feature type="binding site" evidence="16">
    <location>
        <position position="639"/>
    </location>
    <ligand>
        <name>[4Fe-4S] cluster</name>
        <dbReference type="ChEBI" id="CHEBI:49883"/>
    </ligand>
</feature>
<dbReference type="Gene3D" id="3.30.413.10">
    <property type="entry name" value="Sulfite Reductase Hemoprotein, domain 1"/>
    <property type="match status" value="1"/>
</dbReference>
<feature type="domain" description="NADH-rubredoxin oxidoreductase C-terminal" evidence="21">
    <location>
        <begin position="317"/>
        <end position="386"/>
    </location>
</feature>
<dbReference type="InterPro" id="IPR016156">
    <property type="entry name" value="FAD/NAD-linked_Rdtase_dimer_sf"/>
</dbReference>
<dbReference type="InterPro" id="IPR045854">
    <property type="entry name" value="NO2/SO3_Rdtase_4Fe4S_sf"/>
</dbReference>
<dbReference type="GO" id="GO:0015044">
    <property type="term" value="F:rubredoxin-NAD+ reductase activity"/>
    <property type="evidence" value="ECO:0007669"/>
    <property type="project" value="UniProtKB-EC"/>
</dbReference>
<evidence type="ECO:0000256" key="15">
    <source>
        <dbReference type="PIRNR" id="PIRNR037149"/>
    </source>
</evidence>
<dbReference type="InterPro" id="IPR007419">
    <property type="entry name" value="BFD-like_2Fe2S-bd_dom"/>
</dbReference>
<feature type="binding site" evidence="16">
    <location>
        <position position="679"/>
    </location>
    <ligand>
        <name>[4Fe-4S] cluster</name>
        <dbReference type="ChEBI" id="CHEBI:49883"/>
    </ligand>
</feature>
<dbReference type="GO" id="GO:0042128">
    <property type="term" value="P:nitrate assimilation"/>
    <property type="evidence" value="ECO:0007669"/>
    <property type="project" value="UniProtKB-UniRule"/>
</dbReference>
<dbReference type="GO" id="GO:0051537">
    <property type="term" value="F:2 iron, 2 sulfur cluster binding"/>
    <property type="evidence" value="ECO:0007669"/>
    <property type="project" value="UniProtKB-KW"/>
</dbReference>
<feature type="binding site" evidence="16">
    <location>
        <position position="683"/>
    </location>
    <ligand>
        <name>[4Fe-4S] cluster</name>
        <dbReference type="ChEBI" id="CHEBI:49883"/>
    </ligand>
</feature>
<dbReference type="GO" id="GO:0020037">
    <property type="term" value="F:heme binding"/>
    <property type="evidence" value="ECO:0007669"/>
    <property type="project" value="InterPro"/>
</dbReference>
<dbReference type="UniPathway" id="UPA00653"/>
<evidence type="ECO:0000313" key="23">
    <source>
        <dbReference type="Proteomes" id="UP000251241"/>
    </source>
</evidence>
<dbReference type="SUPFAM" id="SSF55124">
    <property type="entry name" value="Nitrite/Sulfite reductase N-terminal domain-like"/>
    <property type="match status" value="1"/>
</dbReference>
<dbReference type="RefSeq" id="WP_112374024.1">
    <property type="nucleotide sequence ID" value="NZ_UAUU01000002.1"/>
</dbReference>
<dbReference type="InterPro" id="IPR041854">
    <property type="entry name" value="BFD-like_2Fe2S-bd_dom_sf"/>
</dbReference>
<comment type="cofactor">
    <cofactor evidence="16">
        <name>siroheme</name>
        <dbReference type="ChEBI" id="CHEBI:60052"/>
    </cofactor>
    <text evidence="16">Binds 1 siroheme per subunit.</text>
</comment>
<reference evidence="22 23" key="1">
    <citation type="submission" date="2018-06" db="EMBL/GenBank/DDBJ databases">
        <authorList>
            <consortium name="Pathogen Informatics"/>
            <person name="Doyle S."/>
        </authorList>
    </citation>
    <scope>NUCLEOTIDE SEQUENCE [LARGE SCALE GENOMIC DNA]</scope>
    <source>
        <strain evidence="22 23">NCTC11343</strain>
    </source>
</reference>
<evidence type="ECO:0000256" key="6">
    <source>
        <dbReference type="ARBA" id="ARBA00022630"/>
    </source>
</evidence>
<evidence type="ECO:0000256" key="2">
    <source>
        <dbReference type="ARBA" id="ARBA00005096"/>
    </source>
</evidence>
<keyword evidence="11 16" id="KW-0408">Iron</keyword>
<dbReference type="GO" id="GO:0050660">
    <property type="term" value="F:flavin adenine dinucleotide binding"/>
    <property type="evidence" value="ECO:0007669"/>
    <property type="project" value="UniProtKB-UniRule"/>
</dbReference>
<gene>
    <name evidence="22" type="primary">alkT</name>
    <name evidence="22" type="ORF">NCTC11343_00041</name>
</gene>
<dbReference type="InterPro" id="IPR052034">
    <property type="entry name" value="NasD-like"/>
</dbReference>
<dbReference type="PRINTS" id="PR00397">
    <property type="entry name" value="SIROHAEM"/>
</dbReference>
<dbReference type="InterPro" id="IPR012744">
    <property type="entry name" value="Nitri_red_NirB"/>
</dbReference>
<dbReference type="InterPro" id="IPR006066">
    <property type="entry name" value="NO2/SO3_Rdtase_FeS/sirohaem_BS"/>
</dbReference>
<evidence type="ECO:0000259" key="19">
    <source>
        <dbReference type="Pfam" id="PF04324"/>
    </source>
</evidence>
<keyword evidence="9 15" id="KW-0274">FAD</keyword>
<dbReference type="AlphaFoldDB" id="A0A2X2IMH9"/>
<keyword evidence="5 16" id="KW-0349">Heme</keyword>